<keyword evidence="1" id="KW-0805">Transcription regulation</keyword>
<dbReference type="InterPro" id="IPR005471">
    <property type="entry name" value="Tscrpt_reg_IclR_N"/>
</dbReference>
<reference evidence="4 5" key="1">
    <citation type="submission" date="2019-06" db="EMBL/GenBank/DDBJ databases">
        <title>The draft genome of Rhizobium smilacinae PTYR-5.</title>
        <authorList>
            <person name="Liu L."/>
            <person name="Li L."/>
            <person name="Zhang X."/>
        </authorList>
    </citation>
    <scope>NUCLEOTIDE SEQUENCE [LARGE SCALE GENOMIC DNA]</scope>
    <source>
        <strain evidence="4 5">PTYR-5</strain>
    </source>
</reference>
<dbReference type="InterPro" id="IPR036390">
    <property type="entry name" value="WH_DNA-bd_sf"/>
</dbReference>
<dbReference type="InterPro" id="IPR050707">
    <property type="entry name" value="HTH_MetabolicPath_Reg"/>
</dbReference>
<dbReference type="SUPFAM" id="SSF46785">
    <property type="entry name" value="Winged helix' DNA-binding domain"/>
    <property type="match status" value="1"/>
</dbReference>
<dbReference type="RefSeq" id="WP_139676631.1">
    <property type="nucleotide sequence ID" value="NZ_VDMN01000002.1"/>
</dbReference>
<dbReference type="PANTHER" id="PTHR30136:SF35">
    <property type="entry name" value="HTH-TYPE TRANSCRIPTIONAL REGULATOR RV1719"/>
    <property type="match status" value="1"/>
</dbReference>
<proteinExistence type="predicted"/>
<dbReference type="InterPro" id="IPR029016">
    <property type="entry name" value="GAF-like_dom_sf"/>
</dbReference>
<comment type="caution">
    <text evidence="4">The sequence shown here is derived from an EMBL/GenBank/DDBJ whole genome shotgun (WGS) entry which is preliminary data.</text>
</comment>
<dbReference type="Gene3D" id="3.30.450.40">
    <property type="match status" value="2"/>
</dbReference>
<name>A0A5C4XMM8_9HYPH</name>
<gene>
    <name evidence="4" type="ORF">FHP24_13110</name>
</gene>
<dbReference type="SMART" id="SM00346">
    <property type="entry name" value="HTH_ICLR"/>
    <property type="match status" value="1"/>
</dbReference>
<dbReference type="EMBL" id="VDMN01000002">
    <property type="protein sequence ID" value="TNM63724.1"/>
    <property type="molecule type" value="Genomic_DNA"/>
</dbReference>
<dbReference type="OrthoDB" id="9789368at2"/>
<dbReference type="Pfam" id="PF09339">
    <property type="entry name" value="HTH_IclR"/>
    <property type="match status" value="1"/>
</dbReference>
<evidence type="ECO:0000313" key="5">
    <source>
        <dbReference type="Proteomes" id="UP000311605"/>
    </source>
</evidence>
<dbReference type="Gene3D" id="1.10.10.10">
    <property type="entry name" value="Winged helix-like DNA-binding domain superfamily/Winged helix DNA-binding domain"/>
    <property type="match status" value="1"/>
</dbReference>
<protein>
    <submittedName>
        <fullName evidence="4">Helix-turn-helix domain-containing protein</fullName>
    </submittedName>
</protein>
<accession>A0A5C4XMM8</accession>
<dbReference type="AlphaFoldDB" id="A0A5C4XMM8"/>
<dbReference type="GO" id="GO:0045892">
    <property type="term" value="P:negative regulation of DNA-templated transcription"/>
    <property type="evidence" value="ECO:0007669"/>
    <property type="project" value="TreeGrafter"/>
</dbReference>
<dbReference type="GO" id="GO:0003700">
    <property type="term" value="F:DNA-binding transcription factor activity"/>
    <property type="evidence" value="ECO:0007669"/>
    <property type="project" value="TreeGrafter"/>
</dbReference>
<evidence type="ECO:0000256" key="1">
    <source>
        <dbReference type="ARBA" id="ARBA00023015"/>
    </source>
</evidence>
<evidence type="ECO:0000313" key="4">
    <source>
        <dbReference type="EMBL" id="TNM63724.1"/>
    </source>
</evidence>
<dbReference type="PROSITE" id="PS51077">
    <property type="entry name" value="HTH_ICLR"/>
    <property type="match status" value="1"/>
</dbReference>
<keyword evidence="2" id="KW-0804">Transcription</keyword>
<dbReference type="InterPro" id="IPR036388">
    <property type="entry name" value="WH-like_DNA-bd_sf"/>
</dbReference>
<keyword evidence="5" id="KW-1185">Reference proteome</keyword>
<dbReference type="PANTHER" id="PTHR30136">
    <property type="entry name" value="HELIX-TURN-HELIX TRANSCRIPTIONAL REGULATOR, ICLR FAMILY"/>
    <property type="match status" value="1"/>
</dbReference>
<dbReference type="GO" id="GO:0003677">
    <property type="term" value="F:DNA binding"/>
    <property type="evidence" value="ECO:0007669"/>
    <property type="project" value="InterPro"/>
</dbReference>
<sequence>MTLDPAENSDNAPPAGVLDRGLLILSLFTMERSQMHLREISEVSGLDKATTLRALKSLSNWGFLERHADGSYSPGPMNMRLAAIFKATSNLVNRIAEPLNRTSDQIHQVTAFYIRTEGNRLCLVRSRVNRNHSYFVDVGASVSLSHGGSAARVLLAFSEPENPLYQDVRDKGYAISRGERLRHYASISIPLFEADGNFLGTVTINALSVDVSDEDFLRFAGIAQTEVGRSGFTTSTGTSADKRT</sequence>
<evidence type="ECO:0000256" key="2">
    <source>
        <dbReference type="ARBA" id="ARBA00023163"/>
    </source>
</evidence>
<organism evidence="4 5">
    <name type="scientific">Aliirhizobium smilacinae</name>
    <dbReference type="NCBI Taxonomy" id="1395944"/>
    <lineage>
        <taxon>Bacteria</taxon>
        <taxon>Pseudomonadati</taxon>
        <taxon>Pseudomonadota</taxon>
        <taxon>Alphaproteobacteria</taxon>
        <taxon>Hyphomicrobiales</taxon>
        <taxon>Rhizobiaceae</taxon>
        <taxon>Aliirhizobium</taxon>
    </lineage>
</organism>
<feature type="domain" description="HTH iclR-type" evidence="3">
    <location>
        <begin position="15"/>
        <end position="76"/>
    </location>
</feature>
<evidence type="ECO:0000259" key="3">
    <source>
        <dbReference type="PROSITE" id="PS51077"/>
    </source>
</evidence>
<dbReference type="SUPFAM" id="SSF55781">
    <property type="entry name" value="GAF domain-like"/>
    <property type="match status" value="1"/>
</dbReference>
<dbReference type="Proteomes" id="UP000311605">
    <property type="component" value="Unassembled WGS sequence"/>
</dbReference>